<proteinExistence type="predicted"/>
<sequence>MRPIFNVETEVTSRESQSSRPCKRTYDKLGTIGPEFALSTHVDECIFLQKPLRFVAYLINSAKAWNTRGSTGRKNCLLKVLLDHILCFVSEHISIFGEPLRENHDSSFVNGLRALTELTGFPPYFSNTSMYKEFSTSR</sequence>
<dbReference type="EMBL" id="ML178852">
    <property type="protein sequence ID" value="TFK96974.1"/>
    <property type="molecule type" value="Genomic_DNA"/>
</dbReference>
<keyword evidence="2" id="KW-1185">Reference proteome</keyword>
<accession>A0A5C3Q4H1</accession>
<dbReference type="Proteomes" id="UP000305067">
    <property type="component" value="Unassembled WGS sequence"/>
</dbReference>
<name>A0A5C3Q4H1_9AGAR</name>
<evidence type="ECO:0000313" key="2">
    <source>
        <dbReference type="Proteomes" id="UP000305067"/>
    </source>
</evidence>
<reference evidence="1 2" key="1">
    <citation type="journal article" date="2019" name="Nat. Ecol. Evol.">
        <title>Megaphylogeny resolves global patterns of mushroom evolution.</title>
        <authorList>
            <person name="Varga T."/>
            <person name="Krizsan K."/>
            <person name="Foldi C."/>
            <person name="Dima B."/>
            <person name="Sanchez-Garcia M."/>
            <person name="Sanchez-Ramirez S."/>
            <person name="Szollosi G.J."/>
            <person name="Szarkandi J.G."/>
            <person name="Papp V."/>
            <person name="Albert L."/>
            <person name="Andreopoulos W."/>
            <person name="Angelini C."/>
            <person name="Antonin V."/>
            <person name="Barry K.W."/>
            <person name="Bougher N.L."/>
            <person name="Buchanan P."/>
            <person name="Buyck B."/>
            <person name="Bense V."/>
            <person name="Catcheside P."/>
            <person name="Chovatia M."/>
            <person name="Cooper J."/>
            <person name="Damon W."/>
            <person name="Desjardin D."/>
            <person name="Finy P."/>
            <person name="Geml J."/>
            <person name="Haridas S."/>
            <person name="Hughes K."/>
            <person name="Justo A."/>
            <person name="Karasinski D."/>
            <person name="Kautmanova I."/>
            <person name="Kiss B."/>
            <person name="Kocsube S."/>
            <person name="Kotiranta H."/>
            <person name="LaButti K.M."/>
            <person name="Lechner B.E."/>
            <person name="Liimatainen K."/>
            <person name="Lipzen A."/>
            <person name="Lukacs Z."/>
            <person name="Mihaltcheva S."/>
            <person name="Morgado L.N."/>
            <person name="Niskanen T."/>
            <person name="Noordeloos M.E."/>
            <person name="Ohm R.A."/>
            <person name="Ortiz-Santana B."/>
            <person name="Ovrebo C."/>
            <person name="Racz N."/>
            <person name="Riley R."/>
            <person name="Savchenko A."/>
            <person name="Shiryaev A."/>
            <person name="Soop K."/>
            <person name="Spirin V."/>
            <person name="Szebenyi C."/>
            <person name="Tomsovsky M."/>
            <person name="Tulloss R.E."/>
            <person name="Uehling J."/>
            <person name="Grigoriev I.V."/>
            <person name="Vagvolgyi C."/>
            <person name="Papp T."/>
            <person name="Martin F.M."/>
            <person name="Miettinen O."/>
            <person name="Hibbett D.S."/>
            <person name="Nagy L.G."/>
        </authorList>
    </citation>
    <scope>NUCLEOTIDE SEQUENCE [LARGE SCALE GENOMIC DNA]</scope>
    <source>
        <strain evidence="1 2">CBS 309.79</strain>
    </source>
</reference>
<dbReference type="AlphaFoldDB" id="A0A5C3Q4H1"/>
<protein>
    <submittedName>
        <fullName evidence="1">Uncharacterized protein</fullName>
    </submittedName>
</protein>
<gene>
    <name evidence="1" type="ORF">BDV98DRAFT_575251</name>
</gene>
<organism evidence="1 2">
    <name type="scientific">Pterulicium gracile</name>
    <dbReference type="NCBI Taxonomy" id="1884261"/>
    <lineage>
        <taxon>Eukaryota</taxon>
        <taxon>Fungi</taxon>
        <taxon>Dikarya</taxon>
        <taxon>Basidiomycota</taxon>
        <taxon>Agaricomycotina</taxon>
        <taxon>Agaricomycetes</taxon>
        <taxon>Agaricomycetidae</taxon>
        <taxon>Agaricales</taxon>
        <taxon>Pleurotineae</taxon>
        <taxon>Pterulaceae</taxon>
        <taxon>Pterulicium</taxon>
    </lineage>
</organism>
<evidence type="ECO:0000313" key="1">
    <source>
        <dbReference type="EMBL" id="TFK96974.1"/>
    </source>
</evidence>